<feature type="domain" description="Helicase ATP-binding" evidence="3">
    <location>
        <begin position="572"/>
        <end position="745"/>
    </location>
</feature>
<dbReference type="EMBL" id="WEHX01000144">
    <property type="protein sequence ID" value="KAB7652534.1"/>
    <property type="molecule type" value="Genomic_DNA"/>
</dbReference>
<dbReference type="InterPro" id="IPR049730">
    <property type="entry name" value="SNF2/RAD54-like_C"/>
</dbReference>
<evidence type="ECO:0000256" key="2">
    <source>
        <dbReference type="SAM" id="MobiDB-lite"/>
    </source>
</evidence>
<dbReference type="Gene3D" id="3.40.50.10810">
    <property type="entry name" value="Tandem AAA-ATPase domain"/>
    <property type="match status" value="1"/>
</dbReference>
<dbReference type="InterPro" id="IPR027417">
    <property type="entry name" value="P-loop_NTPase"/>
</dbReference>
<dbReference type="PANTHER" id="PTHR10799">
    <property type="entry name" value="SNF2/RAD54 HELICASE FAMILY"/>
    <property type="match status" value="1"/>
</dbReference>
<organism evidence="5 6">
    <name type="scientific">Sutterella seckii</name>
    <dbReference type="NCBI Taxonomy" id="1944635"/>
    <lineage>
        <taxon>Bacteria</taxon>
        <taxon>Pseudomonadati</taxon>
        <taxon>Pseudomonadota</taxon>
        <taxon>Betaproteobacteria</taxon>
        <taxon>Burkholderiales</taxon>
        <taxon>Sutterellaceae</taxon>
        <taxon>Sutterella</taxon>
    </lineage>
</organism>
<evidence type="ECO:0000259" key="4">
    <source>
        <dbReference type="PROSITE" id="PS51194"/>
    </source>
</evidence>
<dbReference type="Pfam" id="PF00176">
    <property type="entry name" value="SNF2-rel_dom"/>
    <property type="match status" value="1"/>
</dbReference>
<dbReference type="Proteomes" id="UP000430564">
    <property type="component" value="Unassembled WGS sequence"/>
</dbReference>
<dbReference type="InterPro" id="IPR000330">
    <property type="entry name" value="SNF2_N"/>
</dbReference>
<name>A0A6I1EKT0_9BURK</name>
<keyword evidence="1" id="KW-0378">Hydrolase</keyword>
<dbReference type="GO" id="GO:0016787">
    <property type="term" value="F:hydrolase activity"/>
    <property type="evidence" value="ECO:0007669"/>
    <property type="project" value="UniProtKB-KW"/>
</dbReference>
<dbReference type="GO" id="GO:0004386">
    <property type="term" value="F:helicase activity"/>
    <property type="evidence" value="ECO:0007669"/>
    <property type="project" value="UniProtKB-KW"/>
</dbReference>
<comment type="caution">
    <text evidence="5">The sequence shown here is derived from an EMBL/GenBank/DDBJ whole genome shotgun (WGS) entry which is preliminary data.</text>
</comment>
<dbReference type="CDD" id="cd18793">
    <property type="entry name" value="SF2_C_SNF"/>
    <property type="match status" value="1"/>
</dbReference>
<dbReference type="PROSITE" id="PS51194">
    <property type="entry name" value="HELICASE_CTER"/>
    <property type="match status" value="1"/>
</dbReference>
<dbReference type="SMART" id="SM00487">
    <property type="entry name" value="DEXDc"/>
    <property type="match status" value="1"/>
</dbReference>
<dbReference type="GO" id="GO:0005524">
    <property type="term" value="F:ATP binding"/>
    <property type="evidence" value="ECO:0007669"/>
    <property type="project" value="InterPro"/>
</dbReference>
<evidence type="ECO:0000313" key="5">
    <source>
        <dbReference type="EMBL" id="KAB7652534.1"/>
    </source>
</evidence>
<dbReference type="SUPFAM" id="SSF52540">
    <property type="entry name" value="P-loop containing nucleoside triphosphate hydrolases"/>
    <property type="match status" value="2"/>
</dbReference>
<dbReference type="CDD" id="cd17919">
    <property type="entry name" value="DEXHc_Snf"/>
    <property type="match status" value="1"/>
</dbReference>
<dbReference type="AlphaFoldDB" id="A0A6I1EKT0"/>
<sequence length="1126" mass="123996">MIFDFLKKNKKSEGSARMGSRSYVDSKSLVVPKAVKTTIPLDELHRMTANTLRVLAENDKDQEAVDAAHSPEIPEREKLYRQYLLKTQCCSAFQISLNDAAIEEWDALASPEALEGIQTLMSLRDSGEAEWDESRQALIVPDAVIAGIEPRLWPLMGLPPLGGESIAVDSEGTPYSDDFSINVAFISDKRRLIRPTRIGLQITYGGRPPHLLPPEVFIVAETIEAYKNALSDPNVDRNFAWAEAMSVLSMSRAVEKAVAGISRAKLLTAVRVTAEVDDHGKLRPVILRPKGISGQSDDFLPLLLKGEKKDFSHFLDSGLPINGHVPLGGGTYLFMPPDTQHVVEAIRDINHASPDERMRFLENPRQAIMKALAKAGVKDDSLDDLVNFTFVETPEFISDRVKALGPWQRQTLSFMQPIKTDWYADGADRAGLVLHGQFFCLTQAELEKLISDLHEASVKGDALVKVKDTMIPVESINAASLLECCRKVFPQTTDKDGKPDEPYRDNKGEEDKVESNAEERVQFGPDIKRNLEALEYQAELVNRTPWQHPLSTLSSGLSLLPHQEEALSWLKDLWNRGIPGALLADDMGLGKTIECLAFAAWLAEGMKAADSGLPTLIIAPAGLLENWLTEGRKWLGEAYGRGLDLSAASVRRMMKQSLTERTEQLEGCTWAVTTYESVRNQQEFFFQQNWGLIVLDEAQRIKNPTALLTECIKGLKSEFLLAMTGTPVENTFMDLWSILDATVPGVMGSAKTFSNRFCRGDDVASAETAGRELNALLLGQKSTEIAGGPSGTDLSSDAASPEDAKGIQLMLRRLKTDRLKDLKAKIEKLYRVPMPPEQAAAYQEVLNLRNSSLNGKASIPGLQLLHMLSAACLSPKKIGAAGSARASIGGASKKGLASENSTFVLTDEDIANSARFTALFKILDEVKAKNEKAVVFVLHVALQRALARKIQQHYKLEKEPGIINGMMLAAARQRVVREFQRPEKAGQFDVVILTSRAAGTGLTLTAANHVVHLERWWNPAVEDQCSDRCWRIGQTKDVVVHIPIAAFPGDGLETFDEKLQMFLTAKRARSQSVLMPSNDNAFAGELMTAVFGDEALDVILTFATPSTFHGVAKHAIFAGVQRQRRS</sequence>
<evidence type="ECO:0000259" key="3">
    <source>
        <dbReference type="PROSITE" id="PS51192"/>
    </source>
</evidence>
<gene>
    <name evidence="5" type="ORF">GBM95_11265</name>
</gene>
<evidence type="ECO:0000313" key="6">
    <source>
        <dbReference type="Proteomes" id="UP000430564"/>
    </source>
</evidence>
<accession>A0A6I1EKT0</accession>
<dbReference type="InterPro" id="IPR001650">
    <property type="entry name" value="Helicase_C-like"/>
</dbReference>
<feature type="domain" description="Helicase C-terminal" evidence="4">
    <location>
        <begin position="918"/>
        <end position="1081"/>
    </location>
</feature>
<dbReference type="OrthoDB" id="9760715at2"/>
<reference evidence="5 6" key="1">
    <citation type="submission" date="2019-10" db="EMBL/GenBank/DDBJ databases">
        <title>Genome diversity of Sutterella seckii.</title>
        <authorList>
            <person name="Chaplin A.V."/>
            <person name="Sokolova S.R."/>
            <person name="Mosin K.A."/>
            <person name="Ivanova E.L."/>
            <person name="Kochetkova T.O."/>
            <person name="Goltsov A.Y."/>
            <person name="Trofimov D.Y."/>
            <person name="Efimov B.A."/>
        </authorList>
    </citation>
    <scope>NUCLEOTIDE SEQUENCE [LARGE SCALE GENOMIC DNA]</scope>
    <source>
        <strain evidence="5 6">ASD393</strain>
    </source>
</reference>
<feature type="non-terminal residue" evidence="5">
    <location>
        <position position="1126"/>
    </location>
</feature>
<proteinExistence type="predicted"/>
<keyword evidence="5" id="KW-0067">ATP-binding</keyword>
<dbReference type="SMART" id="SM00490">
    <property type="entry name" value="HELICc"/>
    <property type="match status" value="1"/>
</dbReference>
<dbReference type="InterPro" id="IPR038718">
    <property type="entry name" value="SNF2-like_sf"/>
</dbReference>
<evidence type="ECO:0000256" key="1">
    <source>
        <dbReference type="ARBA" id="ARBA00022801"/>
    </source>
</evidence>
<dbReference type="PROSITE" id="PS51192">
    <property type="entry name" value="HELICASE_ATP_BIND_1"/>
    <property type="match status" value="1"/>
</dbReference>
<feature type="compositionally biased region" description="Basic and acidic residues" evidence="2">
    <location>
        <begin position="493"/>
        <end position="518"/>
    </location>
</feature>
<keyword evidence="5" id="KW-0547">Nucleotide-binding</keyword>
<keyword evidence="5" id="KW-0347">Helicase</keyword>
<protein>
    <submittedName>
        <fullName evidence="5">DEAD/DEAH box helicase</fullName>
    </submittedName>
</protein>
<feature type="region of interest" description="Disordered" evidence="2">
    <location>
        <begin position="491"/>
        <end position="518"/>
    </location>
</feature>
<dbReference type="InterPro" id="IPR014001">
    <property type="entry name" value="Helicase_ATP-bd"/>
</dbReference>
<dbReference type="Gene3D" id="3.40.50.300">
    <property type="entry name" value="P-loop containing nucleotide triphosphate hydrolases"/>
    <property type="match status" value="1"/>
</dbReference>
<dbReference type="Pfam" id="PF00271">
    <property type="entry name" value="Helicase_C"/>
    <property type="match status" value="1"/>
</dbReference>